<protein>
    <recommendedName>
        <fullName evidence="4">DUF3149 domain-containing protein</fullName>
    </recommendedName>
</protein>
<dbReference type="Proteomes" id="UP000015455">
    <property type="component" value="Unassembled WGS sequence"/>
</dbReference>
<dbReference type="PATRIC" id="fig|1348657.5.peg.1019"/>
<dbReference type="STRING" id="1348657.M622_12390"/>
<organism evidence="2 3">
    <name type="scientific">Thauera terpenica 58Eu</name>
    <dbReference type="NCBI Taxonomy" id="1348657"/>
    <lineage>
        <taxon>Bacteria</taxon>
        <taxon>Pseudomonadati</taxon>
        <taxon>Pseudomonadota</taxon>
        <taxon>Betaproteobacteria</taxon>
        <taxon>Rhodocyclales</taxon>
        <taxon>Zoogloeaceae</taxon>
        <taxon>Thauera</taxon>
    </lineage>
</organism>
<proteinExistence type="predicted"/>
<dbReference type="RefSeq" id="WP_021248460.1">
    <property type="nucleotide sequence ID" value="NZ_ATJV01000044.1"/>
</dbReference>
<dbReference type="OrthoDB" id="8594755at2"/>
<comment type="caution">
    <text evidence="2">The sequence shown here is derived from an EMBL/GenBank/DDBJ whole genome shotgun (WGS) entry which is preliminary data.</text>
</comment>
<dbReference type="Pfam" id="PF11346">
    <property type="entry name" value="DUF3149"/>
    <property type="match status" value="1"/>
</dbReference>
<keyword evidence="1" id="KW-0472">Membrane</keyword>
<keyword evidence="1" id="KW-0812">Transmembrane</keyword>
<reference evidence="2 3" key="1">
    <citation type="submission" date="2013-06" db="EMBL/GenBank/DDBJ databases">
        <title>Draft genome sequence of Thauera terpenica.</title>
        <authorList>
            <person name="Liu B."/>
            <person name="Frostegard A.H."/>
            <person name="Shapleigh J.P."/>
        </authorList>
    </citation>
    <scope>NUCLEOTIDE SEQUENCE [LARGE SCALE GENOMIC DNA]</scope>
    <source>
        <strain evidence="2 3">58Eu</strain>
    </source>
</reference>
<feature type="transmembrane region" description="Helical" evidence="1">
    <location>
        <begin position="12"/>
        <end position="33"/>
    </location>
</feature>
<evidence type="ECO:0000256" key="1">
    <source>
        <dbReference type="SAM" id="Phobius"/>
    </source>
</evidence>
<evidence type="ECO:0008006" key="4">
    <source>
        <dbReference type="Google" id="ProtNLM"/>
    </source>
</evidence>
<sequence>MAWNLLFSSDIGLLSLFTILFIIGMAIYLWRYARRNMIADEKRAKQG</sequence>
<dbReference type="InterPro" id="IPR021494">
    <property type="entry name" value="DUF3149"/>
</dbReference>
<dbReference type="EMBL" id="ATJV01000044">
    <property type="protein sequence ID" value="EPZ16525.1"/>
    <property type="molecule type" value="Genomic_DNA"/>
</dbReference>
<keyword evidence="1" id="KW-1133">Transmembrane helix</keyword>
<name>S9ZGK0_9RHOO</name>
<gene>
    <name evidence="2" type="ORF">M622_12390</name>
</gene>
<accession>S9ZGK0</accession>
<dbReference type="AlphaFoldDB" id="S9ZGK0"/>
<evidence type="ECO:0000313" key="3">
    <source>
        <dbReference type="Proteomes" id="UP000015455"/>
    </source>
</evidence>
<evidence type="ECO:0000313" key="2">
    <source>
        <dbReference type="EMBL" id="EPZ16525.1"/>
    </source>
</evidence>
<keyword evidence="3" id="KW-1185">Reference proteome</keyword>